<dbReference type="NCBIfam" id="TIGR03057">
    <property type="entry name" value="xxxLxxG_by_4"/>
    <property type="match status" value="1"/>
</dbReference>
<dbReference type="SUPFAM" id="SSF58104">
    <property type="entry name" value="Methyl-accepting chemotaxis protein (MCP) signaling domain"/>
    <property type="match status" value="1"/>
</dbReference>
<evidence type="ECO:0000313" key="2">
    <source>
        <dbReference type="EMBL" id="NBG88822.1"/>
    </source>
</evidence>
<accession>A0AA43XLF3</accession>
<dbReference type="InterPro" id="IPR023908">
    <property type="entry name" value="xxxLxxG_rpt"/>
</dbReference>
<dbReference type="Gene3D" id="1.10.287.950">
    <property type="entry name" value="Methyl-accepting chemotaxis protein"/>
    <property type="match status" value="1"/>
</dbReference>
<organism evidence="2 3">
    <name type="scientific">Isachenkonia alkalipeptolytica</name>
    <dbReference type="NCBI Taxonomy" id="2565777"/>
    <lineage>
        <taxon>Bacteria</taxon>
        <taxon>Bacillati</taxon>
        <taxon>Bacillota</taxon>
        <taxon>Clostridia</taxon>
        <taxon>Eubacteriales</taxon>
        <taxon>Clostridiaceae</taxon>
        <taxon>Isachenkonia</taxon>
    </lineage>
</organism>
<proteinExistence type="predicted"/>
<comment type="caution">
    <text evidence="2">The sequence shown here is derived from an EMBL/GenBank/DDBJ whole genome shotgun (WGS) entry which is preliminary data.</text>
</comment>
<reference evidence="2 3" key="1">
    <citation type="submission" date="2019-04" db="EMBL/GenBank/DDBJ databases">
        <title>Isachenkonia alkalipeptolytica gen. nov. sp. nov. a new anaerobic, alkiliphilic organothrophic bacterium capable to reduce synthesized ferrihydrite isolated from a soda lake.</title>
        <authorList>
            <person name="Toshchakov S.V."/>
            <person name="Zavarzina D.G."/>
            <person name="Zhilina T.N."/>
            <person name="Kostrikina N.A."/>
            <person name="Kublanov I.V."/>
        </authorList>
    </citation>
    <scope>NUCLEOTIDE SEQUENCE [LARGE SCALE GENOMIC DNA]</scope>
    <source>
        <strain evidence="2 3">Z-1701</strain>
    </source>
</reference>
<sequence length="638" mass="71711">MKKFIPILLIATLFLTTALAVLGLGSPSSEEEPAPAGTVARGVREDSREKDLETDPSDRPSEKEEVVYSILDFQGNPEEVYVVNSFTDASIIDYGRYSEISNMTSSEEIQVEGDRITIHTEEERFFYQGTLEDREMPWNISLSYHLDGEEISPEALEGATGRVEITIDVTLNDGVDPVFSNYYVMQIALMLDTEKFTDIQSPDGVFASAGRNRVINHTILPEEEARIRVDADVRDFSMKEIEFSALPFSMVFDDPLEEDLFDDFYILTDAVDGIYQGVKGLNRGIHDTFLGARALNEGNREIGEGLEALSENSDPLLDASRQIGDALQTISGELTEGAEMIPDFDDLTPFIESLQMIRELLDDGEWEDNPWAMDLDDLQGEFLSVTETMEEAVAALPDEEVDLEALYEAVEGDEELTESLDRLNDYYQSSRDVSHIFEEARSGFEDMEEQLEEAFASYEVILEELPEMIDEILEFAEAGAGFEEIDALVDGINELSQNYEQFHSGLRSYMNGLRDLSDGHREIQRGYESLTDGLGELNSGADELGAGTKEFSDAVGLLPDTIQEEINKLMAEFDYSDFEPRSFVSEKNTEVSLVQFVFKTPEIGGEEEENDVLEEPESLSFWQRLLDLFGLYDRESSQ</sequence>
<dbReference type="AlphaFoldDB" id="A0AA43XLF3"/>
<dbReference type="EMBL" id="SUMG01000012">
    <property type="protein sequence ID" value="NBG88822.1"/>
    <property type="molecule type" value="Genomic_DNA"/>
</dbReference>
<dbReference type="Proteomes" id="UP000449710">
    <property type="component" value="Unassembled WGS sequence"/>
</dbReference>
<feature type="compositionally biased region" description="Basic and acidic residues" evidence="1">
    <location>
        <begin position="42"/>
        <end position="64"/>
    </location>
</feature>
<dbReference type="RefSeq" id="WP_160721848.1">
    <property type="nucleotide sequence ID" value="NZ_SUMG01000012.1"/>
</dbReference>
<keyword evidence="3" id="KW-1185">Reference proteome</keyword>
<protein>
    <submittedName>
        <fullName evidence="2">Uncharacterized protein</fullName>
    </submittedName>
</protein>
<name>A0AA43XLF3_9CLOT</name>
<evidence type="ECO:0000313" key="3">
    <source>
        <dbReference type="Proteomes" id="UP000449710"/>
    </source>
</evidence>
<gene>
    <name evidence="2" type="ORF">ISALK_09935</name>
</gene>
<evidence type="ECO:0000256" key="1">
    <source>
        <dbReference type="SAM" id="MobiDB-lite"/>
    </source>
</evidence>
<feature type="region of interest" description="Disordered" evidence="1">
    <location>
        <begin position="25"/>
        <end position="64"/>
    </location>
</feature>